<dbReference type="InterPro" id="IPR039635">
    <property type="entry name" value="ERMARD"/>
</dbReference>
<accession>A0ABM3JQ31</accession>
<sequence>MNNLSNHKLINKRILEFYVSHNKFELEEIRKYLHDNWSLNFEALYGLYKDILNPVLADYNYEKSLDSFRKLLPIFEGINFLYCNAQLDLKIFNFEWLGVNSKYLLETLESTEFAETFTVEKTLLLTSVLENALANLFFVTSDNCTPPHLLRDLLRTKELHNIFGLEIMSLLKIIMGTPNAINLRNIVWHGFPKPEEIPNYYVTILIIIMHSLGSELKSKQIVQLIERPKASDFKILCEKVLNQLLLPSEFVNESKCFEQIKNHVWLHKAFKQYWYRLYQYYERKQFWNFVILIIPQIELLLRFIYAQANNFDVSAKLDEYYITMDSIFECNVTTEEASSKNKLINEKVLSEDLLSLTYDLFIAPNGPRVRDKISHGEIDIALIDYPELCDILLYLSMGLLNFEQPFQKYESVFHLNCVTKNTLSRAGKEFEKLREKYLREENIDSSKLLIEDGVPCDIKIFNRPKKESEIIYLVLRNAKFVQTSCANYSFSIDTRLKLLEQRELHSKRRRTLERILEVLPNICNALRDILTCLLCIFVKLQTDDSIFQNEEVSKTLLRFLKHTLKLTENFTKYSNESSNEWIKAVQLCKKFTDVKLLYYPTEYF</sequence>
<evidence type="ECO:0000313" key="5">
    <source>
        <dbReference type="RefSeq" id="XP_049311350.1"/>
    </source>
</evidence>
<dbReference type="RefSeq" id="XP_049311349.1">
    <property type="nucleotide sequence ID" value="XM_049455392.1"/>
</dbReference>
<dbReference type="PANTHER" id="PTHR31701">
    <property type="entry name" value="ENDOPLASMIC RETICULUM MEMBRANE-ASSOCIATED RNA DEGRADATION PROTEIN"/>
    <property type="match status" value="1"/>
</dbReference>
<evidence type="ECO:0000313" key="7">
    <source>
        <dbReference type="RefSeq" id="XP_049311352.1"/>
    </source>
</evidence>
<dbReference type="RefSeq" id="XP_049311352.1">
    <property type="nucleotide sequence ID" value="XM_049455395.1"/>
</dbReference>
<reference evidence="3 4" key="1">
    <citation type="submission" date="2025-05" db="UniProtKB">
        <authorList>
            <consortium name="RefSeq"/>
        </authorList>
    </citation>
    <scope>IDENTIFICATION</scope>
    <source>
        <tissue evidence="3 4">Adult</tissue>
    </source>
</reference>
<keyword evidence="2" id="KW-1185">Reference proteome</keyword>
<feature type="domain" description="DUF4209" evidence="1">
    <location>
        <begin position="130"/>
        <end position="211"/>
    </location>
</feature>
<name>A0ABM3JQ31_BACDO</name>
<evidence type="ECO:0000259" key="1">
    <source>
        <dbReference type="Pfam" id="PF13910"/>
    </source>
</evidence>
<dbReference type="RefSeq" id="XP_049311350.1">
    <property type="nucleotide sequence ID" value="XM_049455393.1"/>
</dbReference>
<dbReference type="RefSeq" id="XP_049311351.1">
    <property type="nucleotide sequence ID" value="XM_049455394.1"/>
</dbReference>
<organism evidence="2 4">
    <name type="scientific">Bactrocera dorsalis</name>
    <name type="common">Oriental fruit fly</name>
    <name type="synonym">Dacus dorsalis</name>
    <dbReference type="NCBI Taxonomy" id="27457"/>
    <lineage>
        <taxon>Eukaryota</taxon>
        <taxon>Metazoa</taxon>
        <taxon>Ecdysozoa</taxon>
        <taxon>Arthropoda</taxon>
        <taxon>Hexapoda</taxon>
        <taxon>Insecta</taxon>
        <taxon>Pterygota</taxon>
        <taxon>Neoptera</taxon>
        <taxon>Endopterygota</taxon>
        <taxon>Diptera</taxon>
        <taxon>Brachycera</taxon>
        <taxon>Muscomorpha</taxon>
        <taxon>Tephritoidea</taxon>
        <taxon>Tephritidae</taxon>
        <taxon>Bactrocera</taxon>
        <taxon>Bactrocera</taxon>
    </lineage>
</organism>
<evidence type="ECO:0000313" key="6">
    <source>
        <dbReference type="RefSeq" id="XP_049311351.1"/>
    </source>
</evidence>
<dbReference type="Pfam" id="PF13910">
    <property type="entry name" value="DUF4209"/>
    <property type="match status" value="1"/>
</dbReference>
<protein>
    <submittedName>
        <fullName evidence="3 4">Endoplasmic reticulum membrane-associated RNA degradation protein isoform X1</fullName>
    </submittedName>
</protein>
<evidence type="ECO:0000313" key="3">
    <source>
        <dbReference type="RefSeq" id="XP_049311348.1"/>
    </source>
</evidence>
<evidence type="ECO:0000313" key="2">
    <source>
        <dbReference type="Proteomes" id="UP001652620"/>
    </source>
</evidence>
<gene>
    <name evidence="3 4 5 6 7" type="primary">LOC105228278</name>
</gene>
<dbReference type="PANTHER" id="PTHR31701:SF2">
    <property type="entry name" value="ENDOPLASMIC RETICULUM MEMBRANE-ASSOCIATED RNA DEGRADATION PROTEIN"/>
    <property type="match status" value="1"/>
</dbReference>
<dbReference type="GeneID" id="105228278"/>
<dbReference type="RefSeq" id="XP_049311348.1">
    <property type="nucleotide sequence ID" value="XM_049455391.1"/>
</dbReference>
<dbReference type="InterPro" id="IPR025209">
    <property type="entry name" value="DUF4209"/>
</dbReference>
<evidence type="ECO:0000313" key="4">
    <source>
        <dbReference type="RefSeq" id="XP_049311349.1"/>
    </source>
</evidence>
<proteinExistence type="predicted"/>
<dbReference type="Proteomes" id="UP001652620">
    <property type="component" value="Chromosome 4"/>
</dbReference>